<evidence type="ECO:0000313" key="2">
    <source>
        <dbReference type="Proteomes" id="UP001056778"/>
    </source>
</evidence>
<sequence length="782" mass="90168">MPNQNYYGAKMTDCSLPLPYSTSKPEEKFCKYSYTSWCPTCDKESPRRRTRSENSELCRRKGKEMKTITLKKYDDRCQEFENMEFEYDSRDVRLDCCRIRTNLCELPTTYISNNCQIFSNTSNLTKVSSGSSECYEKPSKPHEISPKLVDCLNTGPNLFNMNEKGKNVIRSGGVNSYVESNQKTTGKCENLKGPQVIAIQNLSPLPPKNDIWAVARHLHTPFSKSDGWSASKVFSFNESALGLHSARAERSSKLAQHHNDPFEYEVKPTKQNSPKNIPSKLNRTSNCHIVDLKFGQVPASDTCTFFDKKDHDVSNLNEKYFKEVQVLRARLHEIRKKKMQHVPDDGHETREIIEIQSEDTYDNVRIVTPLKLSGKQHLKKNHSNEVKPSPQEIQKVVAVGKKQRGEKVKAESRPQKISIKARSKLSAIKMRQIRSSKVANSVSSGSDFTERFNFVLNLRVSMTRTIFFAFSDASDVEISEKEEAHPTEDSESSVECSKTSMKEASPVPEISSQIGIVDILESNEWLGTWGKHMKSPMFRTLREIQKLNHFPGTFQLGRKDRMWRNLQRLMLKFGQREFGFMPQTFVLPQDLRLLKQCWEHKNGSGDEIFIIKPPASARGVGIKVINKWSQLPKKTAIVVQRYISNPYLINGSKFDLRLYVLVTSFNPLRIYLYPDGLARFASAKYNDSVKDLKDRYMHLTNYSINKLSSQYTANEDANACQGHKWYYPYYYYYYYSVEFDDVIETMGVYGERRYRYESVVEEPRGVGYKNDDMRGITDYHAV</sequence>
<gene>
    <name evidence="1" type="ORF">MML48_8g00010468</name>
</gene>
<proteinExistence type="predicted"/>
<comment type="caution">
    <text evidence="1">The sequence shown here is derived from an EMBL/GenBank/DDBJ whole genome shotgun (WGS) entry which is preliminary data.</text>
</comment>
<protein>
    <submittedName>
        <fullName evidence="1">Tubulin polyglutamylase</fullName>
    </submittedName>
</protein>
<name>A0ACB9SQK1_HOLOL</name>
<dbReference type="Proteomes" id="UP001056778">
    <property type="component" value="Chromosome 8"/>
</dbReference>
<reference evidence="1" key="1">
    <citation type="submission" date="2022-04" db="EMBL/GenBank/DDBJ databases">
        <title>Chromosome-scale genome assembly of Holotrichia oblita Faldermann.</title>
        <authorList>
            <person name="Rongchong L."/>
        </authorList>
    </citation>
    <scope>NUCLEOTIDE SEQUENCE</scope>
    <source>
        <strain evidence="1">81SQS9</strain>
    </source>
</reference>
<organism evidence="1 2">
    <name type="scientific">Holotrichia oblita</name>
    <name type="common">Chafer beetle</name>
    <dbReference type="NCBI Taxonomy" id="644536"/>
    <lineage>
        <taxon>Eukaryota</taxon>
        <taxon>Metazoa</taxon>
        <taxon>Ecdysozoa</taxon>
        <taxon>Arthropoda</taxon>
        <taxon>Hexapoda</taxon>
        <taxon>Insecta</taxon>
        <taxon>Pterygota</taxon>
        <taxon>Neoptera</taxon>
        <taxon>Endopterygota</taxon>
        <taxon>Coleoptera</taxon>
        <taxon>Polyphaga</taxon>
        <taxon>Scarabaeiformia</taxon>
        <taxon>Scarabaeidae</taxon>
        <taxon>Melolonthinae</taxon>
        <taxon>Holotrichia</taxon>
    </lineage>
</organism>
<keyword evidence="2" id="KW-1185">Reference proteome</keyword>
<accession>A0ACB9SQK1</accession>
<dbReference type="EMBL" id="CM043022">
    <property type="protein sequence ID" value="KAI4456274.1"/>
    <property type="molecule type" value="Genomic_DNA"/>
</dbReference>
<evidence type="ECO:0000313" key="1">
    <source>
        <dbReference type="EMBL" id="KAI4456274.1"/>
    </source>
</evidence>